<feature type="compositionally biased region" description="Basic and acidic residues" evidence="2">
    <location>
        <begin position="1234"/>
        <end position="1265"/>
    </location>
</feature>
<feature type="compositionally biased region" description="Low complexity" evidence="2">
    <location>
        <begin position="251"/>
        <end position="261"/>
    </location>
</feature>
<feature type="compositionally biased region" description="Basic residues" evidence="2">
    <location>
        <begin position="237"/>
        <end position="250"/>
    </location>
</feature>
<dbReference type="EMBL" id="PUHQ01000016">
    <property type="protein sequence ID" value="KAG0664022.1"/>
    <property type="molecule type" value="Genomic_DNA"/>
</dbReference>
<sequence>MFGDASLSFATAYTGRSSTSKAPPPPVVLAIALEQPVASTSKLPLSPSTPARSEYEASRLDWADLLAERSDVDLLNDESATWLLDRSAFTIGARTPAKALAATRDLQGVPDIAEEEVEEDLRPFAEPVVQSVRDTSAGIEDVRLGSEVLAASQTLPSNPSRRRSATPAEQQSAQTTAKSLSPRGRSPSQSELGDKLAERRQEGEEREHEVANEPAVAAPTVLSPQRPTEVHVGAQQRRSHSPVLHRRHRPSLAPLSRSSALPPNPASEPFVQAPQEILPTSSPKEPMSSIPTAIPDLQPARSDTVPVATGAAAPEVPTQKEHATTPATAAPVVSPPTDSIPSDSSERKPTARARLPRASLAVTTAAAAAPALVRPAHILPADHPSHPRLLQSTKALASSATTSSSMKGVRGPDEEAKKKVREAKEARERSARERKEKAEKAATALREAAKRDQGRAKEAASAAAAAAAAVVMQKAAAARKEPAKAMAPLPSLAISNNDPIRALQSTNTAEEAAPAGSSALTTGPAPASSSLSNGSTRAEAEAEDHLTKSAPAMPPPPIVIIETEGHSQDEISRQLDPNVTLPDMGAPLDFGAGSSASGNGASVPAARVTSTPAHHRKRKEDPHEAGLPNRDQKRPRRVSHSGPQQPTSSLADLAASSQRPEPDTHKVKGSFAALRLTASVPAAPVTASATDSSAAVPTKRRRPSRAGQLVHSTASSNDGPLAPIENSRTNGASDSGPGPGRSRIVRVTLVAPAPLPRPALHNDATTSNFLPSMPSGPPRLSSSPACEDAQPLAVQSVEAFQPQQDAEARPNVRIRRASRVSSTGDIVRHPGLGTKDTGTTHRERAPAVSAETRPIASKSAAASSAPISSSPSVVRLPPRPRLKPAEIIGGITLPATFSFAEPNEESEAERQRRLLEKERREKAAELVLAEKKRLRESASAWAIRPDETAKRPRLSEPSDSTPAIETRSKWGAAEVNYRPTDSAESAPRLHRPPRRSIAQPQQHQQQAIVIDKEATTETGDAQPQPEPPLALTKEALERNARKAGPRPDLHRRVSRFLEEISEAEEPLEDSALLSRDDEAQVAEAADAVAACVDHVPASAASAPVANVTDATQAGMPAPRSTAAPTPEPQPQVAPAVTVTTAARAYQAKLIGKVTNQSTLVRRARAEDEDVARHGAKKPRRDPATATASFVPTKPISATTTTTAAAARPRGKENGAAQYSVAAELEKQLQARLEWSERQKRREEEAKRFRQRQRDEEAAREREKLAQLRSSLNQARRKPAAQGPAGPRKVGRT</sequence>
<reference evidence="3 4" key="1">
    <citation type="submission" date="2020-11" db="EMBL/GenBank/DDBJ databases">
        <title>Kefir isolates.</title>
        <authorList>
            <person name="Marcisauskas S."/>
            <person name="Kim Y."/>
            <person name="Blasche S."/>
        </authorList>
    </citation>
    <scope>NUCLEOTIDE SEQUENCE [LARGE SCALE GENOMIC DNA]</scope>
    <source>
        <strain evidence="3 4">KR</strain>
    </source>
</reference>
<evidence type="ECO:0000313" key="4">
    <source>
        <dbReference type="Proteomes" id="UP000777482"/>
    </source>
</evidence>
<dbReference type="OrthoDB" id="10691297at2759"/>
<feature type="compositionally biased region" description="Polar residues" evidence="2">
    <location>
        <begin position="641"/>
        <end position="659"/>
    </location>
</feature>
<feature type="compositionally biased region" description="Basic and acidic residues" evidence="2">
    <location>
        <begin position="538"/>
        <end position="547"/>
    </location>
</feature>
<feature type="compositionally biased region" description="Low complexity" evidence="2">
    <location>
        <begin position="1197"/>
        <end position="1206"/>
    </location>
</feature>
<feature type="coiled-coil region" evidence="1">
    <location>
        <begin position="905"/>
        <end position="932"/>
    </location>
</feature>
<dbReference type="Proteomes" id="UP000777482">
    <property type="component" value="Unassembled WGS sequence"/>
</dbReference>
<feature type="region of interest" description="Disordered" evidence="2">
    <location>
        <begin position="471"/>
        <end position="879"/>
    </location>
</feature>
<feature type="compositionally biased region" description="Low complexity" evidence="2">
    <location>
        <begin position="357"/>
        <end position="366"/>
    </location>
</feature>
<feature type="region of interest" description="Disordered" evidence="2">
    <location>
        <begin position="378"/>
        <end position="456"/>
    </location>
</feature>
<feature type="compositionally biased region" description="Basic and acidic residues" evidence="2">
    <location>
        <begin position="192"/>
        <end position="211"/>
    </location>
</feature>
<evidence type="ECO:0000313" key="3">
    <source>
        <dbReference type="EMBL" id="KAG0664022.1"/>
    </source>
</evidence>
<accession>A0A9P6W513</accession>
<feature type="compositionally biased region" description="Basic and acidic residues" evidence="2">
    <location>
        <begin position="410"/>
        <end position="440"/>
    </location>
</feature>
<feature type="compositionally biased region" description="Low complexity" evidence="2">
    <location>
        <begin position="677"/>
        <end position="697"/>
    </location>
</feature>
<keyword evidence="4" id="KW-1185">Reference proteome</keyword>
<organism evidence="3 4">
    <name type="scientific">Rhodotorula mucilaginosa</name>
    <name type="common">Yeast</name>
    <name type="synonym">Rhodotorula rubra</name>
    <dbReference type="NCBI Taxonomy" id="5537"/>
    <lineage>
        <taxon>Eukaryota</taxon>
        <taxon>Fungi</taxon>
        <taxon>Dikarya</taxon>
        <taxon>Basidiomycota</taxon>
        <taxon>Pucciniomycotina</taxon>
        <taxon>Microbotryomycetes</taxon>
        <taxon>Sporidiobolales</taxon>
        <taxon>Sporidiobolaceae</taxon>
        <taxon>Rhodotorula</taxon>
    </lineage>
</organism>
<feature type="compositionally biased region" description="Low complexity" evidence="2">
    <location>
        <begin position="591"/>
        <end position="606"/>
    </location>
</feature>
<feature type="compositionally biased region" description="Basic and acidic residues" evidence="2">
    <location>
        <begin position="944"/>
        <end position="956"/>
    </location>
</feature>
<feature type="compositionally biased region" description="Polar residues" evidence="2">
    <location>
        <begin position="527"/>
        <end position="536"/>
    </location>
</feature>
<feature type="compositionally biased region" description="Polar residues" evidence="2">
    <location>
        <begin position="493"/>
        <end position="509"/>
    </location>
</feature>
<feature type="compositionally biased region" description="Low complexity" evidence="2">
    <location>
        <begin position="854"/>
        <end position="876"/>
    </location>
</feature>
<feature type="compositionally biased region" description="Basic and acidic residues" evidence="2">
    <location>
        <begin position="1034"/>
        <end position="1052"/>
    </location>
</feature>
<feature type="region of interest" description="Disordered" evidence="2">
    <location>
        <begin position="1234"/>
        <end position="1292"/>
    </location>
</feature>
<protein>
    <submittedName>
        <fullName evidence="3">Uncharacterized protein</fullName>
    </submittedName>
</protein>
<feature type="region of interest" description="Disordered" evidence="2">
    <location>
        <begin position="150"/>
        <end position="366"/>
    </location>
</feature>
<feature type="compositionally biased region" description="Basic and acidic residues" evidence="2">
    <location>
        <begin position="563"/>
        <end position="573"/>
    </location>
</feature>
<feature type="region of interest" description="Disordered" evidence="2">
    <location>
        <begin position="1162"/>
        <end position="1217"/>
    </location>
</feature>
<comment type="caution">
    <text evidence="3">The sequence shown here is derived from an EMBL/GenBank/DDBJ whole genome shotgun (WGS) entry which is preliminary data.</text>
</comment>
<keyword evidence="1" id="KW-0175">Coiled coil</keyword>
<feature type="compositionally biased region" description="Polar residues" evidence="2">
    <location>
        <begin position="167"/>
        <end position="179"/>
    </location>
</feature>
<gene>
    <name evidence="3" type="ORF">C6P46_001882</name>
</gene>
<feature type="compositionally biased region" description="Low complexity" evidence="2">
    <location>
        <begin position="389"/>
        <end position="405"/>
    </location>
</feature>
<proteinExistence type="predicted"/>
<feature type="compositionally biased region" description="Low complexity" evidence="2">
    <location>
        <begin position="324"/>
        <end position="343"/>
    </location>
</feature>
<feature type="region of interest" description="Disordered" evidence="2">
    <location>
        <begin position="939"/>
        <end position="1052"/>
    </location>
</feature>
<evidence type="ECO:0000256" key="2">
    <source>
        <dbReference type="SAM" id="MobiDB-lite"/>
    </source>
</evidence>
<feature type="region of interest" description="Disordered" evidence="2">
    <location>
        <begin position="1109"/>
        <end position="1134"/>
    </location>
</feature>
<feature type="compositionally biased region" description="Basic and acidic residues" evidence="2">
    <location>
        <begin position="447"/>
        <end position="456"/>
    </location>
</feature>
<name>A0A9P6W513_RHOMI</name>
<evidence type="ECO:0000256" key="1">
    <source>
        <dbReference type="SAM" id="Coils"/>
    </source>
</evidence>